<dbReference type="STRING" id="98765.A0A2R6RHQ8"/>
<dbReference type="Proteomes" id="UP000186601">
    <property type="component" value="Unassembled WGS sequence"/>
</dbReference>
<dbReference type="OrthoDB" id="288726at2759"/>
<dbReference type="InterPro" id="IPR023696">
    <property type="entry name" value="Ureohydrolase_dom_sf"/>
</dbReference>
<keyword evidence="1" id="KW-0479">Metal-binding</keyword>
<gene>
    <name evidence="4" type="ORF">PHLCEN_2v2714</name>
</gene>
<comment type="similarity">
    <text evidence="3">Belongs to the arginase family.</text>
</comment>
<dbReference type="SUPFAM" id="SSF52768">
    <property type="entry name" value="Arginase/deacetylase"/>
    <property type="match status" value="1"/>
</dbReference>
<evidence type="ECO:0000256" key="3">
    <source>
        <dbReference type="PROSITE-ProRule" id="PRU00742"/>
    </source>
</evidence>
<dbReference type="AlphaFoldDB" id="A0A2R6RHQ8"/>
<dbReference type="EMBL" id="MLYV02000256">
    <property type="protein sequence ID" value="PSS29566.1"/>
    <property type="molecule type" value="Genomic_DNA"/>
</dbReference>
<evidence type="ECO:0000313" key="4">
    <source>
        <dbReference type="EMBL" id="PSS29566.1"/>
    </source>
</evidence>
<accession>A0A2R6RHQ8</accession>
<protein>
    <submittedName>
        <fullName evidence="4">Uncharacterized protein</fullName>
    </submittedName>
</protein>
<reference evidence="4 5" key="1">
    <citation type="submission" date="2018-02" db="EMBL/GenBank/DDBJ databases">
        <title>Genome sequence of the basidiomycete white-rot fungus Phlebia centrifuga.</title>
        <authorList>
            <person name="Granchi Z."/>
            <person name="Peng M."/>
            <person name="de Vries R.P."/>
            <person name="Hilden K."/>
            <person name="Makela M.R."/>
            <person name="Grigoriev I."/>
            <person name="Riley R."/>
        </authorList>
    </citation>
    <scope>NUCLEOTIDE SEQUENCE [LARGE SCALE GENOMIC DNA]</scope>
    <source>
        <strain evidence="4 5">FBCC195</strain>
    </source>
</reference>
<dbReference type="GO" id="GO:0033389">
    <property type="term" value="P:putrescine biosynthetic process from arginine, via agmatine"/>
    <property type="evidence" value="ECO:0007669"/>
    <property type="project" value="TreeGrafter"/>
</dbReference>
<dbReference type="GO" id="GO:0008783">
    <property type="term" value="F:agmatinase activity"/>
    <property type="evidence" value="ECO:0007669"/>
    <property type="project" value="TreeGrafter"/>
</dbReference>
<keyword evidence="2" id="KW-0378">Hydrolase</keyword>
<comment type="caution">
    <text evidence="4">The sequence shown here is derived from an EMBL/GenBank/DDBJ whole genome shotgun (WGS) entry which is preliminary data.</text>
</comment>
<dbReference type="Pfam" id="PF00491">
    <property type="entry name" value="Arginase"/>
    <property type="match status" value="1"/>
</dbReference>
<proteinExistence type="inferred from homology"/>
<dbReference type="PROSITE" id="PS51409">
    <property type="entry name" value="ARGINASE_2"/>
    <property type="match status" value="1"/>
</dbReference>
<dbReference type="GO" id="GO:0046872">
    <property type="term" value="F:metal ion binding"/>
    <property type="evidence" value="ECO:0007669"/>
    <property type="project" value="UniProtKB-KW"/>
</dbReference>
<dbReference type="InterPro" id="IPR006035">
    <property type="entry name" value="Ureohydrolase"/>
</dbReference>
<dbReference type="PANTHER" id="PTHR11358:SF26">
    <property type="entry name" value="GUANIDINO ACID HYDROLASE, MITOCHONDRIAL"/>
    <property type="match status" value="1"/>
</dbReference>
<dbReference type="Gene3D" id="3.40.800.10">
    <property type="entry name" value="Ureohydrolase domain"/>
    <property type="match status" value="1"/>
</dbReference>
<name>A0A2R6RHQ8_9APHY</name>
<sequence>MPIVFLIAGTPEAGGWTTREVKRIIRGLAGLNFVGADIVEVAPAYDNDSEEVQSP</sequence>
<evidence type="ECO:0000256" key="2">
    <source>
        <dbReference type="ARBA" id="ARBA00022801"/>
    </source>
</evidence>
<dbReference type="PANTHER" id="PTHR11358">
    <property type="entry name" value="ARGINASE/AGMATINASE"/>
    <property type="match status" value="1"/>
</dbReference>
<organism evidence="4 5">
    <name type="scientific">Hermanssonia centrifuga</name>
    <dbReference type="NCBI Taxonomy" id="98765"/>
    <lineage>
        <taxon>Eukaryota</taxon>
        <taxon>Fungi</taxon>
        <taxon>Dikarya</taxon>
        <taxon>Basidiomycota</taxon>
        <taxon>Agaricomycotina</taxon>
        <taxon>Agaricomycetes</taxon>
        <taxon>Polyporales</taxon>
        <taxon>Meruliaceae</taxon>
        <taxon>Hermanssonia</taxon>
    </lineage>
</organism>
<evidence type="ECO:0000256" key="1">
    <source>
        <dbReference type="ARBA" id="ARBA00022723"/>
    </source>
</evidence>
<keyword evidence="5" id="KW-1185">Reference proteome</keyword>
<evidence type="ECO:0000313" key="5">
    <source>
        <dbReference type="Proteomes" id="UP000186601"/>
    </source>
</evidence>